<dbReference type="Proteomes" id="UP000019384">
    <property type="component" value="Unassembled WGS sequence"/>
</dbReference>
<protein>
    <submittedName>
        <fullName evidence="1">Uncharacterized protein</fullName>
    </submittedName>
</protein>
<dbReference type="AlphaFoldDB" id="W6MNP7"/>
<accession>W6MNP7</accession>
<proteinExistence type="predicted"/>
<reference evidence="1" key="1">
    <citation type="submission" date="2013-12" db="EMBL/GenBank/DDBJ databases">
        <authorList>
            <person name="Genoscope - CEA"/>
        </authorList>
    </citation>
    <scope>NUCLEOTIDE SEQUENCE</scope>
    <source>
        <strain evidence="1">CBS 1993</strain>
    </source>
</reference>
<dbReference type="SUPFAM" id="SSF48371">
    <property type="entry name" value="ARM repeat"/>
    <property type="match status" value="1"/>
</dbReference>
<evidence type="ECO:0000313" key="2">
    <source>
        <dbReference type="Proteomes" id="UP000019384"/>
    </source>
</evidence>
<dbReference type="RefSeq" id="XP_022459895.1">
    <property type="nucleotide sequence ID" value="XM_022602342.1"/>
</dbReference>
<keyword evidence="2" id="KW-1185">Reference proteome</keyword>
<dbReference type="GeneID" id="34521283"/>
<organism evidence="1 2">
    <name type="scientific">Kuraishia capsulata CBS 1993</name>
    <dbReference type="NCBI Taxonomy" id="1382522"/>
    <lineage>
        <taxon>Eukaryota</taxon>
        <taxon>Fungi</taxon>
        <taxon>Dikarya</taxon>
        <taxon>Ascomycota</taxon>
        <taxon>Saccharomycotina</taxon>
        <taxon>Pichiomycetes</taxon>
        <taxon>Pichiales</taxon>
        <taxon>Pichiaceae</taxon>
        <taxon>Kuraishia</taxon>
    </lineage>
</organism>
<sequence length="505" mass="57001">MVGVIRGVSRQKAFCAICSRNYSSSNDEFVDLIKQLGSVYRQPSPTRDAKLQVEVPRPKPNRNTDFAVPVSPLVKFSTVDALASILSPVHHDQSILLSNQSEIKWDKLQFRSPHSALIYFTKSGAVSRTDPIPKRATFDDMGDESAKPISGCSQKMTEMIQKAFLSPTCSKAELTELLENLLKITKYSNVVSMTKRCEVALFLLQSLPEKKSKYTKEVIETIAEFVESQEDLIKHVIPRLCRMEATFASPEGCAILAEMLKGRSLMPLSVYATQMLARGLAERKANPDYTELIRQCLISVAAKNRMPEFGVVETYLQRALTPEVLANKDEALRLLSPFSRVFNSTLNARLLRKMLPLMNSMQDIHFLLNVLFDQGNRSHDVRKSTATHVLKECHHEILSRIFDFELDPKLLHLQAASFTSVLTRLQYIMNSDFDAKANTQILYIFSKLQSTFAVQKYLKKMTPSSEVVRNVITVFGDPSGIPFVPGYEKSVQEAYLKYLNESSHI</sequence>
<gene>
    <name evidence="1" type="ORF">KUCA_T00003883001</name>
</gene>
<dbReference type="EMBL" id="HG793128">
    <property type="protein sequence ID" value="CDK27903.1"/>
    <property type="molecule type" value="Genomic_DNA"/>
</dbReference>
<reference evidence="1" key="2">
    <citation type="submission" date="2014-02" db="EMBL/GenBank/DDBJ databases">
        <title>Complete DNA sequence of /Kuraishia capsulata/ illustrates novel genomic features among budding yeasts (/Saccharomycotina/).</title>
        <authorList>
            <person name="Morales L."/>
            <person name="Noel B."/>
            <person name="Porcel B."/>
            <person name="Marcet-Houben M."/>
            <person name="Hullo M-F."/>
            <person name="Sacerdot C."/>
            <person name="Tekaia F."/>
            <person name="Leh-Louis V."/>
            <person name="Despons L."/>
            <person name="Khanna V."/>
            <person name="Aury J-M."/>
            <person name="Barbe V."/>
            <person name="Couloux A."/>
            <person name="Labadie K."/>
            <person name="Pelletier E."/>
            <person name="Souciet J-L."/>
            <person name="Boekhout T."/>
            <person name="Gabaldon T."/>
            <person name="Wincker P."/>
            <person name="Dujon B."/>
        </authorList>
    </citation>
    <scope>NUCLEOTIDE SEQUENCE</scope>
    <source>
        <strain evidence="1">CBS 1993</strain>
    </source>
</reference>
<evidence type="ECO:0000313" key="1">
    <source>
        <dbReference type="EMBL" id="CDK27903.1"/>
    </source>
</evidence>
<name>W6MNP7_9ASCO</name>
<dbReference type="InterPro" id="IPR016024">
    <property type="entry name" value="ARM-type_fold"/>
</dbReference>
<dbReference type="HOGENOM" id="CLU_539743_0_0_1"/>